<name>A0ABN5Z4T4_9MYCO</name>
<keyword evidence="2" id="KW-1185">Reference proteome</keyword>
<organism evidence="1 2">
    <name type="scientific">Mycolicibacterium aubagnense</name>
    <dbReference type="NCBI Taxonomy" id="319707"/>
    <lineage>
        <taxon>Bacteria</taxon>
        <taxon>Bacillati</taxon>
        <taxon>Actinomycetota</taxon>
        <taxon>Actinomycetes</taxon>
        <taxon>Mycobacteriales</taxon>
        <taxon>Mycobacteriaceae</taxon>
        <taxon>Mycolicibacterium</taxon>
    </lineage>
</organism>
<evidence type="ECO:0000313" key="2">
    <source>
        <dbReference type="Proteomes" id="UP000465609"/>
    </source>
</evidence>
<sequence>MSDVNVGGQVRVHVRGNEHVAEVVSMSRSRATVRYTDAYGEQRTLRLPLSEIRAA</sequence>
<proteinExistence type="predicted"/>
<evidence type="ECO:0008006" key="3">
    <source>
        <dbReference type="Google" id="ProtNLM"/>
    </source>
</evidence>
<accession>A0ABN5Z4T4</accession>
<dbReference type="EMBL" id="AP022577">
    <property type="protein sequence ID" value="BBX88014.1"/>
    <property type="molecule type" value="Genomic_DNA"/>
</dbReference>
<evidence type="ECO:0000313" key="1">
    <source>
        <dbReference type="EMBL" id="BBX88014.1"/>
    </source>
</evidence>
<dbReference type="Proteomes" id="UP000465609">
    <property type="component" value="Chromosome"/>
</dbReference>
<gene>
    <name evidence="1" type="ORF">MAUB_58870</name>
</gene>
<reference evidence="1 2" key="1">
    <citation type="journal article" date="2019" name="Emerg. Microbes Infect.">
        <title>Comprehensive subspecies identification of 175 nontuberculous mycobacteria species based on 7547 genomic profiles.</title>
        <authorList>
            <person name="Matsumoto Y."/>
            <person name="Kinjo T."/>
            <person name="Motooka D."/>
            <person name="Nabeya D."/>
            <person name="Jung N."/>
            <person name="Uechi K."/>
            <person name="Horii T."/>
            <person name="Iida T."/>
            <person name="Fujita J."/>
            <person name="Nakamura S."/>
        </authorList>
    </citation>
    <scope>NUCLEOTIDE SEQUENCE [LARGE SCALE GENOMIC DNA]</scope>
    <source>
        <strain evidence="1 2">JCM 15296</strain>
    </source>
</reference>
<protein>
    <recommendedName>
        <fullName evidence="3">DUF1918 domain-containing protein</fullName>
    </recommendedName>
</protein>